<reference evidence="1" key="1">
    <citation type="submission" date="2022-02" db="EMBL/GenBank/DDBJ databases">
        <title>Plant Genome Project.</title>
        <authorList>
            <person name="Zhang R.-G."/>
        </authorList>
    </citation>
    <scope>NUCLEOTIDE SEQUENCE</scope>
    <source>
        <strain evidence="1">AT1</strain>
    </source>
</reference>
<evidence type="ECO:0000313" key="2">
    <source>
        <dbReference type="Proteomes" id="UP001062846"/>
    </source>
</evidence>
<organism evidence="1 2">
    <name type="scientific">Rhododendron molle</name>
    <name type="common">Chinese azalea</name>
    <name type="synonym">Azalea mollis</name>
    <dbReference type="NCBI Taxonomy" id="49168"/>
    <lineage>
        <taxon>Eukaryota</taxon>
        <taxon>Viridiplantae</taxon>
        <taxon>Streptophyta</taxon>
        <taxon>Embryophyta</taxon>
        <taxon>Tracheophyta</taxon>
        <taxon>Spermatophyta</taxon>
        <taxon>Magnoliopsida</taxon>
        <taxon>eudicotyledons</taxon>
        <taxon>Gunneridae</taxon>
        <taxon>Pentapetalae</taxon>
        <taxon>asterids</taxon>
        <taxon>Ericales</taxon>
        <taxon>Ericaceae</taxon>
        <taxon>Ericoideae</taxon>
        <taxon>Rhodoreae</taxon>
        <taxon>Rhododendron</taxon>
    </lineage>
</organism>
<keyword evidence="2" id="KW-1185">Reference proteome</keyword>
<proteinExistence type="predicted"/>
<protein>
    <submittedName>
        <fullName evidence="1">Uncharacterized protein</fullName>
    </submittedName>
</protein>
<dbReference type="EMBL" id="CM046397">
    <property type="protein sequence ID" value="KAI8534209.1"/>
    <property type="molecule type" value="Genomic_DNA"/>
</dbReference>
<name>A0ACC0LZY3_RHOML</name>
<evidence type="ECO:0000313" key="1">
    <source>
        <dbReference type="EMBL" id="KAI8534209.1"/>
    </source>
</evidence>
<dbReference type="Proteomes" id="UP001062846">
    <property type="component" value="Chromosome 10"/>
</dbReference>
<sequence length="335" mass="39109">MARCTPFVRCRYIDRIDIDNNTETMFYLVNIFGHAESIATATNRNTNIARYRAHDAFIEQYSYLHGDSPTEWMFEDDFQNWIAKLQYYSFVEQRLENTLREVLQADDNITWILLKNQARVWPVQIVHRRFGVGWEEFCIQNNLMNGYQIVLTSETTCIFEVLIFDKEHTSVFNAYSNQNALPAPFYHLPAVLQTSCFPGIWFDRTTVGEFTISCDTEDDMLKNHLEPLFEHDGEQQIVFALQAHEWTIPVIDGVMNDEALVDFIGELDLFIALGDKNMQESLNNSGVVYFVCKYFINFGTTIWICNVTVTEQIVSIIILEYHVYYLLCITYKTNS</sequence>
<comment type="caution">
    <text evidence="1">The sequence shown here is derived from an EMBL/GenBank/DDBJ whole genome shotgun (WGS) entry which is preliminary data.</text>
</comment>
<accession>A0ACC0LZY3</accession>
<gene>
    <name evidence="1" type="ORF">RHMOL_Rhmol10G0071400</name>
</gene>